<dbReference type="AlphaFoldDB" id="A0A8S3CJ84"/>
<dbReference type="EMBL" id="CAJOBH010173810">
    <property type="protein sequence ID" value="CAF4919176.1"/>
    <property type="molecule type" value="Genomic_DNA"/>
</dbReference>
<sequence length="34" mass="4138">LHGLVCLSSRCLSRIERERERDFERARFNCLDTR</sequence>
<accession>A0A8S3CJ84</accession>
<protein>
    <submittedName>
        <fullName evidence="1">Uncharacterized protein</fullName>
    </submittedName>
</protein>
<organism evidence="1 2">
    <name type="scientific">Rotaria magnacalcarata</name>
    <dbReference type="NCBI Taxonomy" id="392030"/>
    <lineage>
        <taxon>Eukaryota</taxon>
        <taxon>Metazoa</taxon>
        <taxon>Spiralia</taxon>
        <taxon>Gnathifera</taxon>
        <taxon>Rotifera</taxon>
        <taxon>Eurotatoria</taxon>
        <taxon>Bdelloidea</taxon>
        <taxon>Philodinida</taxon>
        <taxon>Philodinidae</taxon>
        <taxon>Rotaria</taxon>
    </lineage>
</organism>
<dbReference type="Proteomes" id="UP000681967">
    <property type="component" value="Unassembled WGS sequence"/>
</dbReference>
<reference evidence="1" key="1">
    <citation type="submission" date="2021-02" db="EMBL/GenBank/DDBJ databases">
        <authorList>
            <person name="Nowell W R."/>
        </authorList>
    </citation>
    <scope>NUCLEOTIDE SEQUENCE</scope>
</reference>
<name>A0A8S3CJ84_9BILA</name>
<comment type="caution">
    <text evidence="1">The sequence shown here is derived from an EMBL/GenBank/DDBJ whole genome shotgun (WGS) entry which is preliminary data.</text>
</comment>
<feature type="non-terminal residue" evidence="1">
    <location>
        <position position="1"/>
    </location>
</feature>
<evidence type="ECO:0000313" key="2">
    <source>
        <dbReference type="Proteomes" id="UP000681967"/>
    </source>
</evidence>
<evidence type="ECO:0000313" key="1">
    <source>
        <dbReference type="EMBL" id="CAF4919176.1"/>
    </source>
</evidence>
<proteinExistence type="predicted"/>
<gene>
    <name evidence="1" type="ORF">BYL167_LOCUS52895</name>
</gene>